<reference evidence="1 2" key="1">
    <citation type="submission" date="2018-05" db="EMBL/GenBank/DDBJ databases">
        <title>Genomic Encyclopedia of Type Strains, Phase IV (KMG-IV): sequencing the most valuable type-strain genomes for metagenomic binning, comparative biology and taxonomic classification.</title>
        <authorList>
            <person name="Goeker M."/>
        </authorList>
    </citation>
    <scope>NUCLEOTIDE SEQUENCE [LARGE SCALE GENOMIC DNA]</scope>
    <source>
        <strain evidence="1 2">DSM 25350</strain>
    </source>
</reference>
<organism evidence="1 2">
    <name type="scientific">Pleionea mediterranea</name>
    <dbReference type="NCBI Taxonomy" id="523701"/>
    <lineage>
        <taxon>Bacteria</taxon>
        <taxon>Pseudomonadati</taxon>
        <taxon>Pseudomonadota</taxon>
        <taxon>Gammaproteobacteria</taxon>
        <taxon>Oceanospirillales</taxon>
        <taxon>Pleioneaceae</taxon>
        <taxon>Pleionea</taxon>
    </lineage>
</organism>
<name>A0A316FSN8_9GAMM</name>
<dbReference type="EMBL" id="QGGU01000005">
    <property type="protein sequence ID" value="PWK51704.1"/>
    <property type="molecule type" value="Genomic_DNA"/>
</dbReference>
<protein>
    <submittedName>
        <fullName evidence="1">RelE-like HigB toxin of type II HigAB toxin-antitoxin system</fullName>
    </submittedName>
</protein>
<accession>A0A316FSN8</accession>
<keyword evidence="2" id="KW-1185">Reference proteome</keyword>
<dbReference type="OrthoDB" id="9799912at2"/>
<proteinExistence type="predicted"/>
<gene>
    <name evidence="1" type="ORF">C8D97_10519</name>
</gene>
<evidence type="ECO:0000313" key="1">
    <source>
        <dbReference type="EMBL" id="PWK51704.1"/>
    </source>
</evidence>
<dbReference type="RefSeq" id="WP_109763102.1">
    <property type="nucleotide sequence ID" value="NZ_QGGU01000005.1"/>
</dbReference>
<sequence>MKVVATHRLAEAKEKFPASKTALDGWFRIMNFTDFPSELALRQSFAEMRNSGNEYWFLVPGTTLLLKAMINFKAQVAMVKDIRPGVL</sequence>
<dbReference type="AlphaFoldDB" id="A0A316FSN8"/>
<dbReference type="Proteomes" id="UP000245790">
    <property type="component" value="Unassembled WGS sequence"/>
</dbReference>
<comment type="caution">
    <text evidence="1">The sequence shown here is derived from an EMBL/GenBank/DDBJ whole genome shotgun (WGS) entry which is preliminary data.</text>
</comment>
<evidence type="ECO:0000313" key="2">
    <source>
        <dbReference type="Proteomes" id="UP000245790"/>
    </source>
</evidence>